<comment type="caution">
    <text evidence="4">The sequence shown here is derived from an EMBL/GenBank/DDBJ whole genome shotgun (WGS) entry which is preliminary data.</text>
</comment>
<evidence type="ECO:0000256" key="1">
    <source>
        <dbReference type="ARBA" id="ARBA00023125"/>
    </source>
</evidence>
<dbReference type="InterPro" id="IPR009057">
    <property type="entry name" value="Homeodomain-like_sf"/>
</dbReference>
<evidence type="ECO:0000259" key="3">
    <source>
        <dbReference type="PROSITE" id="PS50977"/>
    </source>
</evidence>
<keyword evidence="1 2" id="KW-0238">DNA-binding</keyword>
<dbReference type="InterPro" id="IPR050624">
    <property type="entry name" value="HTH-type_Tx_Regulator"/>
</dbReference>
<accession>A0A4R3IEA5</accession>
<feature type="DNA-binding region" description="H-T-H motif" evidence="2">
    <location>
        <begin position="32"/>
        <end position="51"/>
    </location>
</feature>
<protein>
    <submittedName>
        <fullName evidence="4">AcrR family transcriptional regulator</fullName>
    </submittedName>
</protein>
<dbReference type="InterPro" id="IPR001647">
    <property type="entry name" value="HTH_TetR"/>
</dbReference>
<gene>
    <name evidence="4" type="ORF">BCF53_101271</name>
</gene>
<dbReference type="PRINTS" id="PR00455">
    <property type="entry name" value="HTHTETR"/>
</dbReference>
<dbReference type="PANTHER" id="PTHR43479:SF11">
    <property type="entry name" value="ACREF_ENVCD OPERON REPRESSOR-RELATED"/>
    <property type="match status" value="1"/>
</dbReference>
<reference evidence="4 5" key="1">
    <citation type="submission" date="2019-03" db="EMBL/GenBank/DDBJ databases">
        <title>Genomic Encyclopedia of Archaeal and Bacterial Type Strains, Phase II (KMG-II): from individual species to whole genera.</title>
        <authorList>
            <person name="Goeker M."/>
        </authorList>
    </citation>
    <scope>NUCLEOTIDE SEQUENCE [LARGE SCALE GENOMIC DNA]</scope>
    <source>
        <strain evidence="4 5">DSM 15388</strain>
    </source>
</reference>
<feature type="domain" description="HTH tetR-type" evidence="3">
    <location>
        <begin position="9"/>
        <end position="69"/>
    </location>
</feature>
<dbReference type="Gene3D" id="1.10.357.10">
    <property type="entry name" value="Tetracycline Repressor, domain 2"/>
    <property type="match status" value="1"/>
</dbReference>
<organism evidence="4 5">
    <name type="scientific">Reinekea marinisedimentorum</name>
    <dbReference type="NCBI Taxonomy" id="230495"/>
    <lineage>
        <taxon>Bacteria</taxon>
        <taxon>Pseudomonadati</taxon>
        <taxon>Pseudomonadota</taxon>
        <taxon>Gammaproteobacteria</taxon>
        <taxon>Oceanospirillales</taxon>
        <taxon>Saccharospirillaceae</taxon>
        <taxon>Reinekea</taxon>
    </lineage>
</organism>
<dbReference type="Pfam" id="PF00440">
    <property type="entry name" value="TetR_N"/>
    <property type="match status" value="1"/>
</dbReference>
<name>A0A4R3IEA5_9GAMM</name>
<keyword evidence="5" id="KW-1185">Reference proteome</keyword>
<evidence type="ECO:0000313" key="5">
    <source>
        <dbReference type="Proteomes" id="UP000295793"/>
    </source>
</evidence>
<dbReference type="SUPFAM" id="SSF46689">
    <property type="entry name" value="Homeodomain-like"/>
    <property type="match status" value="1"/>
</dbReference>
<dbReference type="PROSITE" id="PS50977">
    <property type="entry name" value="HTH_TETR_2"/>
    <property type="match status" value="1"/>
</dbReference>
<dbReference type="EMBL" id="SLZR01000001">
    <property type="protein sequence ID" value="TCS43928.1"/>
    <property type="molecule type" value="Genomic_DNA"/>
</dbReference>
<evidence type="ECO:0000256" key="2">
    <source>
        <dbReference type="PROSITE-ProRule" id="PRU00335"/>
    </source>
</evidence>
<dbReference type="Proteomes" id="UP000295793">
    <property type="component" value="Unassembled WGS sequence"/>
</dbReference>
<dbReference type="AlphaFoldDB" id="A0A4R3IEA5"/>
<proteinExistence type="predicted"/>
<dbReference type="PANTHER" id="PTHR43479">
    <property type="entry name" value="ACREF/ENVCD OPERON REPRESSOR-RELATED"/>
    <property type="match status" value="1"/>
</dbReference>
<dbReference type="GO" id="GO:0003677">
    <property type="term" value="F:DNA binding"/>
    <property type="evidence" value="ECO:0007669"/>
    <property type="project" value="UniProtKB-UniRule"/>
</dbReference>
<evidence type="ECO:0000313" key="4">
    <source>
        <dbReference type="EMBL" id="TCS43928.1"/>
    </source>
</evidence>
<dbReference type="RefSeq" id="WP_165901773.1">
    <property type="nucleotide sequence ID" value="NZ_SLZR01000001.1"/>
</dbReference>
<sequence length="201" mass="23383">MSNNTRPESDKRQALIEAGRELFLKNSYSNISIRRIAEKANVNSALIAYYFGSKSGLFREVLSSYFSHNLERMEQAIDDLGHDSLQEFFLNFYQSMPPEFAHLILRTLLFERGEMREWIMETMFTRVLNLATKTSQRIADQSGEVYDPHLIRTVIQSLLVMPKIMQPIINEMDPGRVNDAFYVQLASLNSQLITEFFRLDK</sequence>